<comment type="caution">
    <text evidence="2">The sequence shown here is derived from an EMBL/GenBank/DDBJ whole genome shotgun (WGS) entry which is preliminary data.</text>
</comment>
<keyword evidence="3" id="KW-1185">Reference proteome</keyword>
<evidence type="ECO:0000313" key="3">
    <source>
        <dbReference type="Proteomes" id="UP001458880"/>
    </source>
</evidence>
<dbReference type="AlphaFoldDB" id="A0AAW1KIH9"/>
<reference evidence="2 3" key="1">
    <citation type="journal article" date="2024" name="BMC Genomics">
        <title>De novo assembly and annotation of Popillia japonica's genome with initial clues to its potential as an invasive pest.</title>
        <authorList>
            <person name="Cucini C."/>
            <person name="Boschi S."/>
            <person name="Funari R."/>
            <person name="Cardaioli E."/>
            <person name="Iannotti N."/>
            <person name="Marturano G."/>
            <person name="Paoli F."/>
            <person name="Bruttini M."/>
            <person name="Carapelli A."/>
            <person name="Frati F."/>
            <person name="Nardi F."/>
        </authorList>
    </citation>
    <scope>NUCLEOTIDE SEQUENCE [LARGE SCALE GENOMIC DNA]</scope>
    <source>
        <strain evidence="2">DMR45628</strain>
    </source>
</reference>
<evidence type="ECO:0000313" key="2">
    <source>
        <dbReference type="EMBL" id="KAK9719658.1"/>
    </source>
</evidence>
<dbReference type="EMBL" id="JASPKY010000217">
    <property type="protein sequence ID" value="KAK9719658.1"/>
    <property type="molecule type" value="Genomic_DNA"/>
</dbReference>
<dbReference type="Proteomes" id="UP001458880">
    <property type="component" value="Unassembled WGS sequence"/>
</dbReference>
<sequence length="81" mass="9199">MNLKECAYMVGEAWSLVKAVEDVGGHINKLGAWLRQWKMLEGISTEGEKEKKKKEKEAPVTEREETGENEGDLSFKGLRFV</sequence>
<name>A0AAW1KIH9_POPJA</name>
<gene>
    <name evidence="2" type="ORF">QE152_g22558</name>
</gene>
<proteinExistence type="predicted"/>
<accession>A0AAW1KIH9</accession>
<protein>
    <submittedName>
        <fullName evidence="2">Uncharacterized protein</fullName>
    </submittedName>
</protein>
<evidence type="ECO:0000256" key="1">
    <source>
        <dbReference type="SAM" id="MobiDB-lite"/>
    </source>
</evidence>
<feature type="region of interest" description="Disordered" evidence="1">
    <location>
        <begin position="46"/>
        <end position="81"/>
    </location>
</feature>
<feature type="compositionally biased region" description="Basic and acidic residues" evidence="1">
    <location>
        <begin position="46"/>
        <end position="66"/>
    </location>
</feature>
<organism evidence="2 3">
    <name type="scientific">Popillia japonica</name>
    <name type="common">Japanese beetle</name>
    <dbReference type="NCBI Taxonomy" id="7064"/>
    <lineage>
        <taxon>Eukaryota</taxon>
        <taxon>Metazoa</taxon>
        <taxon>Ecdysozoa</taxon>
        <taxon>Arthropoda</taxon>
        <taxon>Hexapoda</taxon>
        <taxon>Insecta</taxon>
        <taxon>Pterygota</taxon>
        <taxon>Neoptera</taxon>
        <taxon>Endopterygota</taxon>
        <taxon>Coleoptera</taxon>
        <taxon>Polyphaga</taxon>
        <taxon>Scarabaeiformia</taxon>
        <taxon>Scarabaeidae</taxon>
        <taxon>Rutelinae</taxon>
        <taxon>Popillia</taxon>
    </lineage>
</organism>